<gene>
    <name evidence="9" type="ORF">GCM10025868_34580</name>
</gene>
<keyword evidence="10" id="KW-1185">Reference proteome</keyword>
<dbReference type="PANTHER" id="PTHR32243:SF18">
    <property type="entry name" value="INNER MEMBRANE ABC TRANSPORTER PERMEASE PROTEIN YCJP"/>
    <property type="match status" value="1"/>
</dbReference>
<evidence type="ECO:0000256" key="3">
    <source>
        <dbReference type="ARBA" id="ARBA00022475"/>
    </source>
</evidence>
<evidence type="ECO:0000256" key="7">
    <source>
        <dbReference type="SAM" id="Phobius"/>
    </source>
</evidence>
<keyword evidence="4 7" id="KW-0812">Transmembrane</keyword>
<feature type="domain" description="ABC transmembrane type-1" evidence="8">
    <location>
        <begin position="1"/>
        <end position="69"/>
    </location>
</feature>
<dbReference type="SUPFAM" id="SSF161098">
    <property type="entry name" value="MetI-like"/>
    <property type="match status" value="1"/>
</dbReference>
<keyword evidence="3" id="KW-1003">Cell membrane</keyword>
<dbReference type="Gene3D" id="1.10.3720.10">
    <property type="entry name" value="MetI-like"/>
    <property type="match status" value="1"/>
</dbReference>
<evidence type="ECO:0000259" key="8">
    <source>
        <dbReference type="PROSITE" id="PS50928"/>
    </source>
</evidence>
<reference evidence="10" key="1">
    <citation type="journal article" date="2019" name="Int. J. Syst. Evol. Microbiol.">
        <title>The Global Catalogue of Microorganisms (GCM) 10K type strain sequencing project: providing services to taxonomists for standard genome sequencing and annotation.</title>
        <authorList>
            <consortium name="The Broad Institute Genomics Platform"/>
            <consortium name="The Broad Institute Genome Sequencing Center for Infectious Disease"/>
            <person name="Wu L."/>
            <person name="Ma J."/>
        </authorList>
    </citation>
    <scope>NUCLEOTIDE SEQUENCE [LARGE SCALE GENOMIC DNA]</scope>
    <source>
        <strain evidence="10">NBRC 108730</strain>
    </source>
</reference>
<dbReference type="InterPro" id="IPR035906">
    <property type="entry name" value="MetI-like_sf"/>
</dbReference>
<comment type="subcellular location">
    <subcellularLocation>
        <location evidence="1">Cell membrane</location>
        <topology evidence="1">Multi-pass membrane protein</topology>
    </subcellularLocation>
</comment>
<keyword evidence="6 7" id="KW-0472">Membrane</keyword>
<feature type="transmembrane region" description="Helical" evidence="7">
    <location>
        <begin position="7"/>
        <end position="26"/>
    </location>
</feature>
<keyword evidence="2" id="KW-0813">Transport</keyword>
<evidence type="ECO:0000256" key="4">
    <source>
        <dbReference type="ARBA" id="ARBA00022692"/>
    </source>
</evidence>
<proteinExistence type="predicted"/>
<sequence length="83" mass="8855">MPGIVAVLIYAFMTAWGEVLFASVLTDDSTRTLAVGLQGYATQNNVYWNQIMAASLTVSVPVVVGFLLLQRYLVAGMTAGAVK</sequence>
<dbReference type="PANTHER" id="PTHR32243">
    <property type="entry name" value="MALTOSE TRANSPORT SYSTEM PERMEASE-RELATED"/>
    <property type="match status" value="1"/>
</dbReference>
<dbReference type="EMBL" id="BSUZ01000001">
    <property type="protein sequence ID" value="GMA88208.1"/>
    <property type="molecule type" value="Genomic_DNA"/>
</dbReference>
<dbReference type="InterPro" id="IPR000515">
    <property type="entry name" value="MetI-like"/>
</dbReference>
<accession>A0ABQ6JJN5</accession>
<evidence type="ECO:0000256" key="2">
    <source>
        <dbReference type="ARBA" id="ARBA00022448"/>
    </source>
</evidence>
<keyword evidence="5 7" id="KW-1133">Transmembrane helix</keyword>
<comment type="caution">
    <text evidence="9">The sequence shown here is derived from an EMBL/GenBank/DDBJ whole genome shotgun (WGS) entry which is preliminary data.</text>
</comment>
<evidence type="ECO:0000256" key="1">
    <source>
        <dbReference type="ARBA" id="ARBA00004651"/>
    </source>
</evidence>
<dbReference type="Proteomes" id="UP001157017">
    <property type="component" value="Unassembled WGS sequence"/>
</dbReference>
<protein>
    <recommendedName>
        <fullName evidence="8">ABC transmembrane type-1 domain-containing protein</fullName>
    </recommendedName>
</protein>
<feature type="transmembrane region" description="Helical" evidence="7">
    <location>
        <begin position="46"/>
        <end position="69"/>
    </location>
</feature>
<organism evidence="9 10">
    <name type="scientific">Angustibacter aerolatus</name>
    <dbReference type="NCBI Taxonomy" id="1162965"/>
    <lineage>
        <taxon>Bacteria</taxon>
        <taxon>Bacillati</taxon>
        <taxon>Actinomycetota</taxon>
        <taxon>Actinomycetes</taxon>
        <taxon>Kineosporiales</taxon>
        <taxon>Kineosporiaceae</taxon>
    </lineage>
</organism>
<dbReference type="InterPro" id="IPR050901">
    <property type="entry name" value="BP-dep_ABC_trans_perm"/>
</dbReference>
<evidence type="ECO:0000256" key="6">
    <source>
        <dbReference type="ARBA" id="ARBA00023136"/>
    </source>
</evidence>
<name>A0ABQ6JJN5_9ACTN</name>
<evidence type="ECO:0000256" key="5">
    <source>
        <dbReference type="ARBA" id="ARBA00022989"/>
    </source>
</evidence>
<evidence type="ECO:0000313" key="9">
    <source>
        <dbReference type="EMBL" id="GMA88208.1"/>
    </source>
</evidence>
<dbReference type="PROSITE" id="PS50928">
    <property type="entry name" value="ABC_TM1"/>
    <property type="match status" value="1"/>
</dbReference>
<evidence type="ECO:0000313" key="10">
    <source>
        <dbReference type="Proteomes" id="UP001157017"/>
    </source>
</evidence>